<proteinExistence type="predicted"/>
<comment type="caution">
    <text evidence="1">The sequence shown here is derived from an EMBL/GenBank/DDBJ whole genome shotgun (WGS) entry which is preliminary data.</text>
</comment>
<reference evidence="1 2" key="1">
    <citation type="submission" date="2023-04" db="EMBL/GenBank/DDBJ databases">
        <title>Antarctic isolates genomes.</title>
        <authorList>
            <person name="Dimov S.G."/>
        </authorList>
    </citation>
    <scope>NUCLEOTIDE SEQUENCE [LARGE SCALE GENOMIC DNA]</scope>
    <source>
        <strain evidence="1 2">AL19</strain>
    </source>
</reference>
<evidence type="ECO:0000313" key="1">
    <source>
        <dbReference type="EMBL" id="MDI3236448.1"/>
    </source>
</evidence>
<sequence length="77" mass="8970">MHLNDSCKKCGSDEGVYIKEQYRGTAHMKYNFDGSDQDNTEIYDGMISEQGVYVYCQSCNKRVMTVREFQIKIQANR</sequence>
<gene>
    <name evidence="1" type="ORF">QK289_15640</name>
</gene>
<accession>A0ABT6R6K0</accession>
<dbReference type="Proteomes" id="UP001243286">
    <property type="component" value="Unassembled WGS sequence"/>
</dbReference>
<organism evidence="1 2">
    <name type="scientific">Exiguobacterium antarcticum</name>
    <dbReference type="NCBI Taxonomy" id="132920"/>
    <lineage>
        <taxon>Bacteria</taxon>
        <taxon>Bacillati</taxon>
        <taxon>Bacillota</taxon>
        <taxon>Bacilli</taxon>
        <taxon>Bacillales</taxon>
        <taxon>Bacillales Family XII. Incertae Sedis</taxon>
        <taxon>Exiguobacterium</taxon>
    </lineage>
</organism>
<dbReference type="EMBL" id="JASBQV010000041">
    <property type="protein sequence ID" value="MDI3236448.1"/>
    <property type="molecule type" value="Genomic_DNA"/>
</dbReference>
<keyword evidence="2" id="KW-1185">Reference proteome</keyword>
<dbReference type="RefSeq" id="WP_282357483.1">
    <property type="nucleotide sequence ID" value="NZ_JASBQV010000041.1"/>
</dbReference>
<evidence type="ECO:0000313" key="2">
    <source>
        <dbReference type="Proteomes" id="UP001243286"/>
    </source>
</evidence>
<name>A0ABT6R6K0_9BACL</name>
<protein>
    <submittedName>
        <fullName evidence="1">Uncharacterized protein</fullName>
    </submittedName>
</protein>